<name>A0AAD4RCU6_9BILA</name>
<evidence type="ECO:0000313" key="4">
    <source>
        <dbReference type="Proteomes" id="UP001201812"/>
    </source>
</evidence>
<reference evidence="3" key="1">
    <citation type="submission" date="2022-01" db="EMBL/GenBank/DDBJ databases">
        <title>Genome Sequence Resource for Two Populations of Ditylenchus destructor, the Migratory Endoparasitic Phytonematode.</title>
        <authorList>
            <person name="Zhang H."/>
            <person name="Lin R."/>
            <person name="Xie B."/>
        </authorList>
    </citation>
    <scope>NUCLEOTIDE SEQUENCE</scope>
    <source>
        <strain evidence="3">BazhouSP</strain>
    </source>
</reference>
<feature type="region of interest" description="Disordered" evidence="1">
    <location>
        <begin position="126"/>
        <end position="151"/>
    </location>
</feature>
<keyword evidence="4" id="KW-1185">Reference proteome</keyword>
<gene>
    <name evidence="3" type="ORF">DdX_00293</name>
</gene>
<dbReference type="Proteomes" id="UP001201812">
    <property type="component" value="Unassembled WGS sequence"/>
</dbReference>
<evidence type="ECO:0000256" key="1">
    <source>
        <dbReference type="SAM" id="MobiDB-lite"/>
    </source>
</evidence>
<dbReference type="EMBL" id="JAKKPZ010000001">
    <property type="protein sequence ID" value="KAI1728137.1"/>
    <property type="molecule type" value="Genomic_DNA"/>
</dbReference>
<proteinExistence type="predicted"/>
<comment type="caution">
    <text evidence="3">The sequence shown here is derived from an EMBL/GenBank/DDBJ whole genome shotgun (WGS) entry which is preliminary data.</text>
</comment>
<dbReference type="AlphaFoldDB" id="A0AAD4RCU6"/>
<sequence>MPQLKRADDIPSPLGHAVGSFADYSKEKFSSVGQWASGTLGRSTQMSNILYFTMAALIILLQLFVGSLILLLMYFVLRCVIRALIHKFKTKKQVDKNVDPEAAMILNTLLQDSDFLEEIVKMDQQRIPKRHPKSPKERSMHMNGSVEVTEL</sequence>
<keyword evidence="2" id="KW-0812">Transmembrane</keyword>
<protein>
    <submittedName>
        <fullName evidence="3">Uncharacterized protein</fullName>
    </submittedName>
</protein>
<keyword evidence="2" id="KW-1133">Transmembrane helix</keyword>
<organism evidence="3 4">
    <name type="scientific">Ditylenchus destructor</name>
    <dbReference type="NCBI Taxonomy" id="166010"/>
    <lineage>
        <taxon>Eukaryota</taxon>
        <taxon>Metazoa</taxon>
        <taxon>Ecdysozoa</taxon>
        <taxon>Nematoda</taxon>
        <taxon>Chromadorea</taxon>
        <taxon>Rhabditida</taxon>
        <taxon>Tylenchina</taxon>
        <taxon>Tylenchomorpha</taxon>
        <taxon>Sphaerularioidea</taxon>
        <taxon>Anguinidae</taxon>
        <taxon>Anguininae</taxon>
        <taxon>Ditylenchus</taxon>
    </lineage>
</organism>
<keyword evidence="2" id="KW-0472">Membrane</keyword>
<accession>A0AAD4RCU6</accession>
<evidence type="ECO:0000313" key="3">
    <source>
        <dbReference type="EMBL" id="KAI1728137.1"/>
    </source>
</evidence>
<evidence type="ECO:0000256" key="2">
    <source>
        <dbReference type="SAM" id="Phobius"/>
    </source>
</evidence>
<feature type="transmembrane region" description="Helical" evidence="2">
    <location>
        <begin position="49"/>
        <end position="77"/>
    </location>
</feature>